<dbReference type="SUPFAM" id="SSF56112">
    <property type="entry name" value="Protein kinase-like (PK-like)"/>
    <property type="match status" value="1"/>
</dbReference>
<dbReference type="Proteomes" id="UP000667802">
    <property type="component" value="Unassembled WGS sequence"/>
</dbReference>
<reference evidence="10" key="1">
    <citation type="journal article" date="2021" name="Science">
        <title>Hunting the eagle killer: A cyanobacterial neurotoxin causes vacuolar myelinopathy.</title>
        <authorList>
            <person name="Breinlinger S."/>
            <person name="Phillips T.J."/>
            <person name="Haram B.N."/>
            <person name="Mares J."/>
            <person name="Martinez Yerena J.A."/>
            <person name="Hrouzek P."/>
            <person name="Sobotka R."/>
            <person name="Henderson W.M."/>
            <person name="Schmieder P."/>
            <person name="Williams S.M."/>
            <person name="Lauderdale J.D."/>
            <person name="Wilde H.D."/>
            <person name="Gerrin W."/>
            <person name="Kust A."/>
            <person name="Washington J.W."/>
            <person name="Wagner C."/>
            <person name="Geier B."/>
            <person name="Liebeke M."/>
            <person name="Enke H."/>
            <person name="Niedermeyer T.H.J."/>
            <person name="Wilde S.B."/>
        </authorList>
    </citation>
    <scope>NUCLEOTIDE SEQUENCE [LARGE SCALE GENOMIC DNA]</scope>
    <source>
        <strain evidence="10">Thurmond2011</strain>
    </source>
</reference>
<dbReference type="InterPro" id="IPR003661">
    <property type="entry name" value="HisK_dim/P_dom"/>
</dbReference>
<dbReference type="PROSITE" id="PS50109">
    <property type="entry name" value="HIS_KIN"/>
    <property type="match status" value="1"/>
</dbReference>
<feature type="domain" description="Protein kinase" evidence="7">
    <location>
        <begin position="7"/>
        <end position="271"/>
    </location>
</feature>
<keyword evidence="4" id="KW-0808">Transferase</keyword>
<evidence type="ECO:0000256" key="5">
    <source>
        <dbReference type="ARBA" id="ARBA00023012"/>
    </source>
</evidence>
<comment type="catalytic activity">
    <reaction evidence="1">
        <text>ATP + protein L-histidine = ADP + protein N-phospho-L-histidine.</text>
        <dbReference type="EC" id="2.7.13.3"/>
    </reaction>
</comment>
<keyword evidence="3" id="KW-0597">Phosphoprotein</keyword>
<dbReference type="GO" id="GO:0000155">
    <property type="term" value="F:phosphorelay sensor kinase activity"/>
    <property type="evidence" value="ECO:0007669"/>
    <property type="project" value="InterPro"/>
</dbReference>
<evidence type="ECO:0000256" key="1">
    <source>
        <dbReference type="ARBA" id="ARBA00000085"/>
    </source>
</evidence>
<dbReference type="PANTHER" id="PTHR43642">
    <property type="entry name" value="HYBRID SIGNAL TRANSDUCTION HISTIDINE KINASE G"/>
    <property type="match status" value="1"/>
</dbReference>
<feature type="domain" description="Histidine kinase" evidence="8">
    <location>
        <begin position="1566"/>
        <end position="1818"/>
    </location>
</feature>
<dbReference type="GO" id="GO:0005524">
    <property type="term" value="F:ATP binding"/>
    <property type="evidence" value="ECO:0007669"/>
    <property type="project" value="InterPro"/>
</dbReference>
<keyword evidence="5" id="KW-0902">Two-component regulatory system</keyword>
<dbReference type="InterPro" id="IPR003018">
    <property type="entry name" value="GAF"/>
</dbReference>
<dbReference type="PRINTS" id="PR00344">
    <property type="entry name" value="BCTRLSENSOR"/>
</dbReference>
<dbReference type="SUPFAM" id="SSF55781">
    <property type="entry name" value="GAF domain-like"/>
    <property type="match status" value="1"/>
</dbReference>
<dbReference type="Pfam" id="PF00069">
    <property type="entry name" value="Pkinase"/>
    <property type="match status" value="1"/>
</dbReference>
<dbReference type="Gene3D" id="3.30.450.40">
    <property type="match status" value="1"/>
</dbReference>
<dbReference type="Gene3D" id="1.10.287.130">
    <property type="match status" value="1"/>
</dbReference>
<dbReference type="RefSeq" id="WP_208344237.1">
    <property type="nucleotide sequence ID" value="NZ_CAWQFN010000485.1"/>
</dbReference>
<dbReference type="InterPro" id="IPR003594">
    <property type="entry name" value="HATPase_dom"/>
</dbReference>
<feature type="coiled-coil region" evidence="6">
    <location>
        <begin position="1523"/>
        <end position="1557"/>
    </location>
</feature>
<keyword evidence="10" id="KW-1185">Reference proteome</keyword>
<dbReference type="SMART" id="SM00065">
    <property type="entry name" value="GAF"/>
    <property type="match status" value="1"/>
</dbReference>
<dbReference type="PANTHER" id="PTHR43642:SF1">
    <property type="entry name" value="HYBRID SIGNAL TRANSDUCTION HISTIDINE KINASE G"/>
    <property type="match status" value="1"/>
</dbReference>
<keyword evidence="4" id="KW-0418">Kinase</keyword>
<evidence type="ECO:0000259" key="8">
    <source>
        <dbReference type="PROSITE" id="PS50109"/>
    </source>
</evidence>
<evidence type="ECO:0000313" key="9">
    <source>
        <dbReference type="EMBL" id="MDR9898902.1"/>
    </source>
</evidence>
<evidence type="ECO:0000313" key="10">
    <source>
        <dbReference type="Proteomes" id="UP000667802"/>
    </source>
</evidence>
<dbReference type="InterPro" id="IPR041664">
    <property type="entry name" value="AAA_16"/>
</dbReference>
<dbReference type="InterPro" id="IPR027417">
    <property type="entry name" value="P-loop_NTPase"/>
</dbReference>
<name>A0AAP5IEZ7_9CYAN</name>
<dbReference type="SUPFAM" id="SSF55874">
    <property type="entry name" value="ATPase domain of HSP90 chaperone/DNA topoisomerase II/histidine kinase"/>
    <property type="match status" value="1"/>
</dbReference>
<dbReference type="Pfam" id="PF13191">
    <property type="entry name" value="AAA_16"/>
    <property type="match status" value="1"/>
</dbReference>
<dbReference type="InterPro" id="IPR011009">
    <property type="entry name" value="Kinase-like_dom_sf"/>
</dbReference>
<dbReference type="CDD" id="cd14014">
    <property type="entry name" value="STKc_PknB_like"/>
    <property type="match status" value="1"/>
</dbReference>
<dbReference type="PROSITE" id="PS50011">
    <property type="entry name" value="PROTEIN_KINASE_DOM"/>
    <property type="match status" value="1"/>
</dbReference>
<evidence type="ECO:0000256" key="3">
    <source>
        <dbReference type="ARBA" id="ARBA00022553"/>
    </source>
</evidence>
<dbReference type="Pfam" id="PF02518">
    <property type="entry name" value="HATPase_c"/>
    <property type="match status" value="1"/>
</dbReference>
<dbReference type="EMBL" id="JAALHA020000020">
    <property type="protein sequence ID" value="MDR9898902.1"/>
    <property type="molecule type" value="Genomic_DNA"/>
</dbReference>
<accession>A0AAP5IEZ7</accession>
<dbReference type="InterPro" id="IPR029016">
    <property type="entry name" value="GAF-like_dom_sf"/>
</dbReference>
<sequence length="1818" mass="206728">MITIPGIEVTTNIYESASTLVYRGIRIQDNKPVILKVLKKEYPTSAELARYKQEFEIIRSLNTSAVVSAYSLVKYHRTLVILLEDFGGESLKKLINTRKLTLAEFLLIAVQTADNLARIHAAQIIHKDINPSNIVFNQESKQVKFIDFGIATVVSHENPTIENHNVLEGTPAYMSPELTGRMNCSVDYRTDFYSLGATFYELLTHHLPFETTDLLELVHCHIAKQPIPPHEINPDVPLVISNIVTKLLAKNADDRYQSAWGIKADLEESLLQLEATGKISNLTIACQDISSKFQILQKLYGREREIETLLKAFERVSHGSISAASRSEMMLISGHTGVGKSALVREVYKYLSQQPGYFISGKVDELHRNIPYSALIQAFQELIKQLLTESETQISQWKEKLLEVLGSNGQVIIDVIPEVELIIDKQAPSPISQTTEFQNCFNLIFQEFVRVFTQGSHPLVIFLDDLQWIDDYSLKLIELLLTTEESQYLFFIGAYRNNELSRENLLLPTLERIKNNGGIVNFIHLFPLKLNHVNQLVADALNCSLEKAKLLSELIHYKTNGNSFFVNEFLQSLYQEKLLCFNFSALNSNDRWQWNLDQIRARNFTDNVVELMISKIQKLSCDTQNILQHAACIGYRFDVQALATVSEKSLSLVVNCLSEAVAEGLIMPLSDVYNSIQLDKLQPGEEIKAEYKFTHDRIQQATYSLISIKYRIYLHRKIGQFLLKTTPKNQQEQNIFDIVNQLNLGVELINSQPERDELALLNLKAAQKAKGTAAYQPALEYLKIGRNLLEETCWERQYNLMLALYVEAVEVAYLNTNFEEMDKLAEVVLCKAKTLLDKVKVYQVKIQSYMAQNKPLQALMNLLPVMKSLGIKFHQNSTHFDISLSLLMTKISLARYRIEDLINLPAMTNPYKLAAIDTLSRLRVAAYLTVPKLYSLIVFEEIRLSVKYGHALDSVCVYGAYGMILCGVVGDVNSGYQFGELALKVLEKFNIKKQKHRTMHLVYGFLKHWKEHANITLNPLAETYKTGRENGDLEFAGYSAFLHCLNAYCVGKDLRDIEQQICLYIHDINRLKQKTVFNYLKILQQTVLQLMDKSKCEDVGRLMGESYNEERMLPIHFEVHDIPAIANVYLHKLILCYLFQNFSQALENATTVKKYLAGVTPSLLIPLFYLYDSLTRLAVFPNVSHVEQKQLLKQVKNNQKKMRKWAYYAPMNYLHKYYLVEAERERLLGKAMKAREYYDQAIALAHENEYLNEEALANELAARFYLERNQNHIARHYLQDAHYIYQLWGCSAKVKHLETQYPEFLSKADNGNVDSISLTSSSSENASITLDFNSVVKCSQAISGEIVLDNLLQKLMNIVIENAGAQKGYLILDAQKQPGEQEDHWVIKAEGTVDCDATTTLQPIAIDAVDPKSQIPLLSAAIVNYVAHTRENVVLDDATNKGQFTRDRYIIATQPKSILCTPLIHKGKLNGILYLENNLTTKAFTRDRVEVLKILSAQAAISIENSRLYEQLEGYSRTLEQKVEARTQELQHKNNDLANLLQKLKATQAQIIAQEKLASLGGLTAGIAHEIKNPLNFVNNFAELSVELSQELLEEIESQKDRLDPESVESIEEIVGHISQNAQKINEHGKRADNIVRGMLMHSRGQTGERRLTNINTLLAESINLASHGMHAKIPSFNITIKTDFDPHIREINIIADSLNRAFINLINNACYAAHQKRMRLQRETLNEGNRFLPTLFVNTKDLGDRVEIRIRDNGEGIPQKVLNQIFEPFFTTKPVGEGTGLGLSICHDIIVQAHQGEIKVNTEIGKYTEFVITLPYV</sequence>
<dbReference type="InterPro" id="IPR004358">
    <property type="entry name" value="Sig_transdc_His_kin-like_C"/>
</dbReference>
<dbReference type="Gene3D" id="3.30.565.10">
    <property type="entry name" value="Histidine kinase-like ATPase, C-terminal domain"/>
    <property type="match status" value="1"/>
</dbReference>
<organism evidence="9 10">
    <name type="scientific">Aetokthonos hydrillicola Thurmond2011</name>
    <dbReference type="NCBI Taxonomy" id="2712845"/>
    <lineage>
        <taxon>Bacteria</taxon>
        <taxon>Bacillati</taxon>
        <taxon>Cyanobacteriota</taxon>
        <taxon>Cyanophyceae</taxon>
        <taxon>Nostocales</taxon>
        <taxon>Hapalosiphonaceae</taxon>
        <taxon>Aetokthonos</taxon>
    </lineage>
</organism>
<dbReference type="SMART" id="SM00388">
    <property type="entry name" value="HisKA"/>
    <property type="match status" value="1"/>
</dbReference>
<evidence type="ECO:0000256" key="2">
    <source>
        <dbReference type="ARBA" id="ARBA00012438"/>
    </source>
</evidence>
<dbReference type="Gene3D" id="1.10.510.10">
    <property type="entry name" value="Transferase(Phosphotransferase) domain 1"/>
    <property type="match status" value="1"/>
</dbReference>
<evidence type="ECO:0000256" key="6">
    <source>
        <dbReference type="SAM" id="Coils"/>
    </source>
</evidence>
<gene>
    <name evidence="9" type="ORF">G7B40_030740</name>
</gene>
<dbReference type="InterPro" id="IPR036097">
    <property type="entry name" value="HisK_dim/P_sf"/>
</dbReference>
<proteinExistence type="predicted"/>
<keyword evidence="6" id="KW-0175">Coiled coil</keyword>
<dbReference type="InterPro" id="IPR000719">
    <property type="entry name" value="Prot_kinase_dom"/>
</dbReference>
<dbReference type="Gene3D" id="3.40.50.300">
    <property type="entry name" value="P-loop containing nucleotide triphosphate hydrolases"/>
    <property type="match status" value="1"/>
</dbReference>
<dbReference type="SUPFAM" id="SSF52540">
    <property type="entry name" value="P-loop containing nucleoside triphosphate hydrolases"/>
    <property type="match status" value="1"/>
</dbReference>
<evidence type="ECO:0000259" key="7">
    <source>
        <dbReference type="PROSITE" id="PS50011"/>
    </source>
</evidence>
<dbReference type="InterPro" id="IPR053159">
    <property type="entry name" value="Hybrid_Histidine_Kinase"/>
</dbReference>
<dbReference type="CDD" id="cd00082">
    <property type="entry name" value="HisKA"/>
    <property type="match status" value="1"/>
</dbReference>
<dbReference type="Pfam" id="PF01590">
    <property type="entry name" value="GAF"/>
    <property type="match status" value="1"/>
</dbReference>
<dbReference type="SUPFAM" id="SSF47384">
    <property type="entry name" value="Homodimeric domain of signal transducing histidine kinase"/>
    <property type="match status" value="1"/>
</dbReference>
<evidence type="ECO:0000256" key="4">
    <source>
        <dbReference type="ARBA" id="ARBA00022777"/>
    </source>
</evidence>
<dbReference type="EC" id="2.7.13.3" evidence="2"/>
<protein>
    <recommendedName>
        <fullName evidence="2">histidine kinase</fullName>
        <ecNumber evidence="2">2.7.13.3</ecNumber>
    </recommendedName>
</protein>
<dbReference type="InterPro" id="IPR036890">
    <property type="entry name" value="HATPase_C_sf"/>
</dbReference>
<dbReference type="InterPro" id="IPR005467">
    <property type="entry name" value="His_kinase_dom"/>
</dbReference>
<comment type="caution">
    <text evidence="9">The sequence shown here is derived from an EMBL/GenBank/DDBJ whole genome shotgun (WGS) entry which is preliminary data.</text>
</comment>
<dbReference type="SMART" id="SM00387">
    <property type="entry name" value="HATPase_c"/>
    <property type="match status" value="1"/>
</dbReference>